<keyword evidence="2" id="KW-1185">Reference proteome</keyword>
<name>A0A2K2CB17_POPTR</name>
<accession>A0A2K2CB17</accession>
<gene>
    <name evidence="1" type="ORF">POPTR_001G397700</name>
</gene>
<dbReference type="Proteomes" id="UP000006729">
    <property type="component" value="Chromosome 1"/>
</dbReference>
<evidence type="ECO:0008006" key="3">
    <source>
        <dbReference type="Google" id="ProtNLM"/>
    </source>
</evidence>
<reference evidence="1 2" key="1">
    <citation type="journal article" date="2006" name="Science">
        <title>The genome of black cottonwood, Populus trichocarpa (Torr. &amp; Gray).</title>
        <authorList>
            <person name="Tuskan G.A."/>
            <person name="Difazio S."/>
            <person name="Jansson S."/>
            <person name="Bohlmann J."/>
            <person name="Grigoriev I."/>
            <person name="Hellsten U."/>
            <person name="Putnam N."/>
            <person name="Ralph S."/>
            <person name="Rombauts S."/>
            <person name="Salamov A."/>
            <person name="Schein J."/>
            <person name="Sterck L."/>
            <person name="Aerts A."/>
            <person name="Bhalerao R.R."/>
            <person name="Bhalerao R.P."/>
            <person name="Blaudez D."/>
            <person name="Boerjan W."/>
            <person name="Brun A."/>
            <person name="Brunner A."/>
            <person name="Busov V."/>
            <person name="Campbell M."/>
            <person name="Carlson J."/>
            <person name="Chalot M."/>
            <person name="Chapman J."/>
            <person name="Chen G.L."/>
            <person name="Cooper D."/>
            <person name="Coutinho P.M."/>
            <person name="Couturier J."/>
            <person name="Covert S."/>
            <person name="Cronk Q."/>
            <person name="Cunningham R."/>
            <person name="Davis J."/>
            <person name="Degroeve S."/>
            <person name="Dejardin A."/>
            <person name="Depamphilis C."/>
            <person name="Detter J."/>
            <person name="Dirks B."/>
            <person name="Dubchak I."/>
            <person name="Duplessis S."/>
            <person name="Ehlting J."/>
            <person name="Ellis B."/>
            <person name="Gendler K."/>
            <person name="Goodstein D."/>
            <person name="Gribskov M."/>
            <person name="Grimwood J."/>
            <person name="Groover A."/>
            <person name="Gunter L."/>
            <person name="Hamberger B."/>
            <person name="Heinze B."/>
            <person name="Helariutta Y."/>
            <person name="Henrissat B."/>
            <person name="Holligan D."/>
            <person name="Holt R."/>
            <person name="Huang W."/>
            <person name="Islam-Faridi N."/>
            <person name="Jones S."/>
            <person name="Jones-Rhoades M."/>
            <person name="Jorgensen R."/>
            <person name="Joshi C."/>
            <person name="Kangasjarvi J."/>
            <person name="Karlsson J."/>
            <person name="Kelleher C."/>
            <person name="Kirkpatrick R."/>
            <person name="Kirst M."/>
            <person name="Kohler A."/>
            <person name="Kalluri U."/>
            <person name="Larimer F."/>
            <person name="Leebens-Mack J."/>
            <person name="Leple J.C."/>
            <person name="Locascio P."/>
            <person name="Lou Y."/>
            <person name="Lucas S."/>
            <person name="Martin F."/>
            <person name="Montanini B."/>
            <person name="Napoli C."/>
            <person name="Nelson D.R."/>
            <person name="Nelson C."/>
            <person name="Nieminen K."/>
            <person name="Nilsson O."/>
            <person name="Pereda V."/>
            <person name="Peter G."/>
            <person name="Philippe R."/>
            <person name="Pilate G."/>
            <person name="Poliakov A."/>
            <person name="Razumovskaya J."/>
            <person name="Richardson P."/>
            <person name="Rinaldi C."/>
            <person name="Ritland K."/>
            <person name="Rouze P."/>
            <person name="Ryaboy D."/>
            <person name="Schmutz J."/>
            <person name="Schrader J."/>
            <person name="Segerman B."/>
            <person name="Shin H."/>
            <person name="Siddiqui A."/>
            <person name="Sterky F."/>
            <person name="Terry A."/>
            <person name="Tsai C.J."/>
            <person name="Uberbacher E."/>
            <person name="Unneberg P."/>
            <person name="Vahala J."/>
            <person name="Wall K."/>
            <person name="Wessler S."/>
            <person name="Yang G."/>
            <person name="Yin T."/>
            <person name="Douglas C."/>
            <person name="Marra M."/>
            <person name="Sandberg G."/>
            <person name="Van de Peer Y."/>
            <person name="Rokhsar D."/>
        </authorList>
    </citation>
    <scope>NUCLEOTIDE SEQUENCE [LARGE SCALE GENOMIC DNA]</scope>
    <source>
        <strain evidence="2">cv. Nisqually</strain>
    </source>
</reference>
<protein>
    <recommendedName>
        <fullName evidence="3">UBN2 domain-containing protein</fullName>
    </recommendedName>
</protein>
<dbReference type="AlphaFoldDB" id="A0A2K2CB17"/>
<organism evidence="1 2">
    <name type="scientific">Populus trichocarpa</name>
    <name type="common">Western balsam poplar</name>
    <name type="synonym">Populus balsamifera subsp. trichocarpa</name>
    <dbReference type="NCBI Taxonomy" id="3694"/>
    <lineage>
        <taxon>Eukaryota</taxon>
        <taxon>Viridiplantae</taxon>
        <taxon>Streptophyta</taxon>
        <taxon>Embryophyta</taxon>
        <taxon>Tracheophyta</taxon>
        <taxon>Spermatophyta</taxon>
        <taxon>Magnoliopsida</taxon>
        <taxon>eudicotyledons</taxon>
        <taxon>Gunneridae</taxon>
        <taxon>Pentapetalae</taxon>
        <taxon>rosids</taxon>
        <taxon>fabids</taxon>
        <taxon>Malpighiales</taxon>
        <taxon>Salicaceae</taxon>
        <taxon>Saliceae</taxon>
        <taxon>Populus</taxon>
    </lineage>
</organism>
<proteinExistence type="predicted"/>
<sequence>MDLTKLSLDELIESLMTHEITMKKQELEDKPKKNLAFKTVHHVEYDDEVEKDIALITRQF</sequence>
<dbReference type="InParanoid" id="A0A2K2CB17"/>
<evidence type="ECO:0000313" key="1">
    <source>
        <dbReference type="EMBL" id="PNT59214.1"/>
    </source>
</evidence>
<evidence type="ECO:0000313" key="2">
    <source>
        <dbReference type="Proteomes" id="UP000006729"/>
    </source>
</evidence>
<dbReference type="EMBL" id="CM009290">
    <property type="protein sequence ID" value="PNT59214.1"/>
    <property type="molecule type" value="Genomic_DNA"/>
</dbReference>